<keyword evidence="1" id="KW-1133">Transmembrane helix</keyword>
<dbReference type="InParanoid" id="Q4E276"/>
<accession>Q4E276</accession>
<dbReference type="EMBL" id="AAHK01000038">
    <property type="protein sequence ID" value="EAN98846.1"/>
    <property type="molecule type" value="Genomic_DNA"/>
</dbReference>
<dbReference type="InterPro" id="IPR001763">
    <property type="entry name" value="Rhodanese-like_dom"/>
</dbReference>
<organism evidence="3 4">
    <name type="scientific">Trypanosoma cruzi (strain CL Brener)</name>
    <dbReference type="NCBI Taxonomy" id="353153"/>
    <lineage>
        <taxon>Eukaryota</taxon>
        <taxon>Discoba</taxon>
        <taxon>Euglenozoa</taxon>
        <taxon>Kinetoplastea</taxon>
        <taxon>Metakinetoplastina</taxon>
        <taxon>Trypanosomatida</taxon>
        <taxon>Trypanosomatidae</taxon>
        <taxon>Trypanosoma</taxon>
        <taxon>Schizotrypanum</taxon>
    </lineage>
</organism>
<comment type="caution">
    <text evidence="3">The sequence shown here is derived from an EMBL/GenBank/DDBJ whole genome shotgun (WGS) entry which is preliminary data.</text>
</comment>
<dbReference type="GeneID" id="3553465"/>
<evidence type="ECO:0000313" key="4">
    <source>
        <dbReference type="Proteomes" id="UP000002296"/>
    </source>
</evidence>
<sequence length="237" mass="27464">MREEEQFGAFFFFCLFYTFVLLCTCECVGDWGSYALPALKSFFLLLTFSLFFFFWLCVLKCPFFSSRRHQWSCRGPWDCGRLHAFFPCRVYTSLLRNHPFTHRVPSATEAMTANYMYMEPSELVALLDDEVQRNKVAVIDCRDEDRSDGFILGSIHFPSRLQSEGRFNELADTLEREGRSIAVFHCALSQVRGPKAANRFAVKLYEKGMCALSVYVLRGGWDRFHAMYGESRPDLTS</sequence>
<feature type="domain" description="Rhodanese" evidence="2">
    <location>
        <begin position="132"/>
        <end position="233"/>
    </location>
</feature>
<evidence type="ECO:0000256" key="1">
    <source>
        <dbReference type="SAM" id="Phobius"/>
    </source>
</evidence>
<keyword evidence="4" id="KW-1185">Reference proteome</keyword>
<dbReference type="SMR" id="Q4E276"/>
<gene>
    <name evidence="3" type="ORF">Tc00.1047053508707.20</name>
</gene>
<evidence type="ECO:0000313" key="3">
    <source>
        <dbReference type="EMBL" id="EAN98846.1"/>
    </source>
</evidence>
<dbReference type="InterPro" id="IPR036873">
    <property type="entry name" value="Rhodanese-like_dom_sf"/>
</dbReference>
<dbReference type="Proteomes" id="UP000002296">
    <property type="component" value="Unassembled WGS sequence"/>
</dbReference>
<dbReference type="GO" id="GO:0005737">
    <property type="term" value="C:cytoplasm"/>
    <property type="evidence" value="ECO:0007669"/>
    <property type="project" value="TreeGrafter"/>
</dbReference>
<name>Q4E276_TRYCC</name>
<dbReference type="GO" id="GO:0004725">
    <property type="term" value="F:protein tyrosine phosphatase activity"/>
    <property type="evidence" value="ECO:0007669"/>
    <property type="project" value="TreeGrafter"/>
</dbReference>
<feature type="transmembrane region" description="Helical" evidence="1">
    <location>
        <begin position="41"/>
        <end position="59"/>
    </location>
</feature>
<dbReference type="KEGG" id="tcr:508707.20"/>
<dbReference type="GO" id="GO:0005634">
    <property type="term" value="C:nucleus"/>
    <property type="evidence" value="ECO:0007669"/>
    <property type="project" value="TreeGrafter"/>
</dbReference>
<evidence type="ECO:0000259" key="2">
    <source>
        <dbReference type="PROSITE" id="PS50206"/>
    </source>
</evidence>
<protein>
    <recommendedName>
        <fullName evidence="2">Rhodanese domain-containing protein</fullName>
    </recommendedName>
</protein>
<dbReference type="RefSeq" id="XP_820697.1">
    <property type="nucleotide sequence ID" value="XM_815604.1"/>
</dbReference>
<dbReference type="FunCoup" id="Q4E276">
    <property type="interactions" value="275"/>
</dbReference>
<keyword evidence="1" id="KW-0472">Membrane</keyword>
<proteinExistence type="predicted"/>
<dbReference type="Pfam" id="PF00581">
    <property type="entry name" value="Rhodanese"/>
    <property type="match status" value="1"/>
</dbReference>
<dbReference type="PROSITE" id="PS50206">
    <property type="entry name" value="RHODANESE_3"/>
    <property type="match status" value="1"/>
</dbReference>
<dbReference type="AlphaFoldDB" id="Q4E276"/>
<keyword evidence="1" id="KW-0812">Transmembrane</keyword>
<dbReference type="eggNOG" id="KOG3772">
    <property type="taxonomic scope" value="Eukaryota"/>
</dbReference>
<dbReference type="STRING" id="353153.Q4E276"/>
<dbReference type="PANTHER" id="PTHR10828:SF38">
    <property type="entry name" value="ARSENICAL-RESISTANCE PROTEIN 2-RELATED"/>
    <property type="match status" value="1"/>
</dbReference>
<dbReference type="SMART" id="SM00450">
    <property type="entry name" value="RHOD"/>
    <property type="match status" value="1"/>
</dbReference>
<dbReference type="PANTHER" id="PTHR10828">
    <property type="entry name" value="M-PHASE INDUCER PHOSPHATASE DUAL SPECIFICITY PHOSPHATASE CDC25"/>
    <property type="match status" value="1"/>
</dbReference>
<dbReference type="SUPFAM" id="SSF52821">
    <property type="entry name" value="Rhodanese/Cell cycle control phosphatase"/>
    <property type="match status" value="1"/>
</dbReference>
<dbReference type="Gene3D" id="3.40.250.10">
    <property type="entry name" value="Rhodanese-like domain"/>
    <property type="match status" value="1"/>
</dbReference>
<dbReference type="PaxDb" id="353153-Q4E276"/>
<reference evidence="3 4" key="1">
    <citation type="journal article" date="2005" name="Science">
        <title>The genome sequence of Trypanosoma cruzi, etiologic agent of Chagas disease.</title>
        <authorList>
            <person name="El-Sayed N.M."/>
            <person name="Myler P.J."/>
            <person name="Bartholomeu D.C."/>
            <person name="Nilsson D."/>
            <person name="Aggarwal G."/>
            <person name="Tran A.N."/>
            <person name="Ghedin E."/>
            <person name="Worthey E.A."/>
            <person name="Delcher A.L."/>
            <person name="Blandin G."/>
            <person name="Westenberger S.J."/>
            <person name="Caler E."/>
            <person name="Cerqueira G.C."/>
            <person name="Branche C."/>
            <person name="Haas B."/>
            <person name="Anupama A."/>
            <person name="Arner E."/>
            <person name="Aslund L."/>
            <person name="Attipoe P."/>
            <person name="Bontempi E."/>
            <person name="Bringaud F."/>
            <person name="Burton P."/>
            <person name="Cadag E."/>
            <person name="Campbell D.A."/>
            <person name="Carrington M."/>
            <person name="Crabtree J."/>
            <person name="Darban H."/>
            <person name="da Silveira J.F."/>
            <person name="de Jong P."/>
            <person name="Edwards K."/>
            <person name="Englund P.T."/>
            <person name="Fazelina G."/>
            <person name="Feldblyum T."/>
            <person name="Ferella M."/>
            <person name="Frasch A.C."/>
            <person name="Gull K."/>
            <person name="Horn D."/>
            <person name="Hou L."/>
            <person name="Huang Y."/>
            <person name="Kindlund E."/>
            <person name="Klingbeil M."/>
            <person name="Kluge S."/>
            <person name="Koo H."/>
            <person name="Lacerda D."/>
            <person name="Levin M.J."/>
            <person name="Lorenzi H."/>
            <person name="Louie T."/>
            <person name="Machado C.R."/>
            <person name="McCulloch R."/>
            <person name="McKenna A."/>
            <person name="Mizuno Y."/>
            <person name="Mottram J.C."/>
            <person name="Nelson S."/>
            <person name="Ochaya S."/>
            <person name="Osoegawa K."/>
            <person name="Pai G."/>
            <person name="Parsons M."/>
            <person name="Pentony M."/>
            <person name="Pettersson U."/>
            <person name="Pop M."/>
            <person name="Ramirez J.L."/>
            <person name="Rinta J."/>
            <person name="Robertson L."/>
            <person name="Salzberg S.L."/>
            <person name="Sanchez D.O."/>
            <person name="Seyler A."/>
            <person name="Sharma R."/>
            <person name="Shetty J."/>
            <person name="Simpson A.J."/>
            <person name="Sisk E."/>
            <person name="Tammi M.T."/>
            <person name="Tarleton R."/>
            <person name="Teixeira S."/>
            <person name="Van Aken S."/>
            <person name="Vogt C."/>
            <person name="Ward P.N."/>
            <person name="Wickstead B."/>
            <person name="Wortman J."/>
            <person name="White O."/>
            <person name="Fraser C.M."/>
            <person name="Stuart K.D."/>
            <person name="Andersson B."/>
        </authorList>
    </citation>
    <scope>NUCLEOTIDE SEQUENCE [LARGE SCALE GENOMIC DNA]</scope>
    <source>
        <strain evidence="3 4">CL Brener</strain>
    </source>
</reference>